<keyword evidence="1" id="KW-0812">Transmembrane</keyword>
<evidence type="ECO:0000313" key="3">
    <source>
        <dbReference type="Proteomes" id="UP000298663"/>
    </source>
</evidence>
<reference evidence="2 3" key="2">
    <citation type="journal article" date="2019" name="G3 (Bethesda)">
        <title>Hybrid Assembly of the Genome of the Entomopathogenic Nematode Steinernema carpocapsae Identifies the X-Chromosome.</title>
        <authorList>
            <person name="Serra L."/>
            <person name="Macchietto M."/>
            <person name="Macias-Munoz A."/>
            <person name="McGill C.J."/>
            <person name="Rodriguez I.M."/>
            <person name="Rodriguez B."/>
            <person name="Murad R."/>
            <person name="Mortazavi A."/>
        </authorList>
    </citation>
    <scope>NUCLEOTIDE SEQUENCE [LARGE SCALE GENOMIC DNA]</scope>
    <source>
        <strain evidence="2 3">ALL</strain>
    </source>
</reference>
<feature type="transmembrane region" description="Helical" evidence="1">
    <location>
        <begin position="71"/>
        <end position="95"/>
    </location>
</feature>
<evidence type="ECO:0000256" key="1">
    <source>
        <dbReference type="SAM" id="Phobius"/>
    </source>
</evidence>
<sequence length="192" mass="20968">MDEGEANKEITPVAFAQGAAKTVDAGGKQEELTGANTDYETIADELALRAVKLRFADEDNYKKSSKKLVCLNYLLPVATLPIVLGCFLICLAQVLRVTNQNAATAEFEECLKKEEWSAWTPCDAGAQQRKKCKMIMKRDCACPGNDVCGKHLKVLKMNSSMWTVEANDSALTFNGESGFYDITDISAPGKPC</sequence>
<dbReference type="Proteomes" id="UP000298663">
    <property type="component" value="Unassembled WGS sequence"/>
</dbReference>
<reference evidence="2 3" key="1">
    <citation type="journal article" date="2015" name="Genome Biol.">
        <title>Comparative genomics of Steinernema reveals deeply conserved gene regulatory networks.</title>
        <authorList>
            <person name="Dillman A.R."/>
            <person name="Macchietto M."/>
            <person name="Porter C.F."/>
            <person name="Rogers A."/>
            <person name="Williams B."/>
            <person name="Antoshechkin I."/>
            <person name="Lee M.M."/>
            <person name="Goodwin Z."/>
            <person name="Lu X."/>
            <person name="Lewis E.E."/>
            <person name="Goodrich-Blair H."/>
            <person name="Stock S.P."/>
            <person name="Adams B.J."/>
            <person name="Sternberg P.W."/>
            <person name="Mortazavi A."/>
        </authorList>
    </citation>
    <scope>NUCLEOTIDE SEQUENCE [LARGE SCALE GENOMIC DNA]</scope>
    <source>
        <strain evidence="2 3">ALL</strain>
    </source>
</reference>
<protein>
    <submittedName>
        <fullName evidence="2">Uncharacterized protein</fullName>
    </submittedName>
</protein>
<proteinExistence type="predicted"/>
<keyword evidence="1" id="KW-0472">Membrane</keyword>
<accession>A0A4V6A4S8</accession>
<name>A0A4V6A4S8_STECR</name>
<keyword evidence="1" id="KW-1133">Transmembrane helix</keyword>
<dbReference type="AlphaFoldDB" id="A0A4V6A4S8"/>
<keyword evidence="3" id="KW-1185">Reference proteome</keyword>
<evidence type="ECO:0000313" key="2">
    <source>
        <dbReference type="EMBL" id="TKR87985.1"/>
    </source>
</evidence>
<comment type="caution">
    <text evidence="2">The sequence shown here is derived from an EMBL/GenBank/DDBJ whole genome shotgun (WGS) entry which is preliminary data.</text>
</comment>
<dbReference type="OrthoDB" id="10554539at2759"/>
<organism evidence="2 3">
    <name type="scientific">Steinernema carpocapsae</name>
    <name type="common">Entomopathogenic nematode</name>
    <dbReference type="NCBI Taxonomy" id="34508"/>
    <lineage>
        <taxon>Eukaryota</taxon>
        <taxon>Metazoa</taxon>
        <taxon>Ecdysozoa</taxon>
        <taxon>Nematoda</taxon>
        <taxon>Chromadorea</taxon>
        <taxon>Rhabditida</taxon>
        <taxon>Tylenchina</taxon>
        <taxon>Panagrolaimomorpha</taxon>
        <taxon>Strongyloidoidea</taxon>
        <taxon>Steinernematidae</taxon>
        <taxon>Steinernema</taxon>
    </lineage>
</organism>
<dbReference type="EMBL" id="AZBU02000003">
    <property type="protein sequence ID" value="TKR87985.1"/>
    <property type="molecule type" value="Genomic_DNA"/>
</dbReference>
<gene>
    <name evidence="2" type="ORF">L596_012299</name>
</gene>